<dbReference type="GeneID" id="12978850"/>
<proteinExistence type="predicted"/>
<evidence type="ECO:0000313" key="1">
    <source>
        <dbReference type="EMBL" id="AFI24914.1"/>
    </source>
</evidence>
<protein>
    <submittedName>
        <fullName evidence="1">Uncharacterized protein</fullName>
    </submittedName>
</protein>
<name>I1V1D6_9CAUD</name>
<organism evidence="1 2">
    <name type="scientific">Mycobacterium phage SWU1</name>
    <dbReference type="NCBI Taxonomy" id="1175504"/>
    <lineage>
        <taxon>Viruses</taxon>
        <taxon>Duplodnaviria</taxon>
        <taxon>Heunggongvirae</taxon>
        <taxon>Uroviricota</taxon>
        <taxon>Caudoviricetes</taxon>
        <taxon>Fromanvirus</taxon>
        <taxon>Fromanvirus SWU1</taxon>
    </lineage>
</organism>
<dbReference type="KEGG" id="vg:12978850"/>
<dbReference type="Pfam" id="PF25687">
    <property type="entry name" value="Mycobacteriophage_Gene3"/>
    <property type="match status" value="1"/>
</dbReference>
<keyword evidence="2" id="KW-1185">Reference proteome</keyword>
<reference evidence="1 2" key="1">
    <citation type="journal article" date="2012" name="J. Virol.">
        <title>Biology of a Novel Mycobacteriophage, SWU1, Isolated from Chinese Soil as Revealed by Genomic Characteristics.</title>
        <authorList>
            <person name="Fan X."/>
            <person name="Teng T."/>
            <person name="Wang H."/>
            <person name="Xie J."/>
        </authorList>
    </citation>
    <scope>NUCLEOTIDE SEQUENCE [LARGE SCALE GENOMIC DNA]</scope>
</reference>
<dbReference type="InterPro" id="IPR057898">
    <property type="entry name" value="Gp3"/>
</dbReference>
<dbReference type="OrthoDB" id="20206at10239"/>
<dbReference type="Proteomes" id="UP000002876">
    <property type="component" value="Segment"/>
</dbReference>
<accession>I1V1D6</accession>
<evidence type="ECO:0000313" key="2">
    <source>
        <dbReference type="Proteomes" id="UP000002876"/>
    </source>
</evidence>
<sequence>MAQMQATHTIEGFLAVEVAPRAFVAENGHVLTRLSATKWGGGEGLEILNYEGPGTVEVSDEKLAEAQRASEVEAELRREVGKE</sequence>
<dbReference type="RefSeq" id="YP_006382924.1">
    <property type="nucleotide sequence ID" value="NC_017973.1"/>
</dbReference>
<dbReference type="EMBL" id="JF946695">
    <property type="protein sequence ID" value="AFI24914.1"/>
    <property type="molecule type" value="Genomic_DNA"/>
</dbReference>